<reference evidence="1 2" key="2">
    <citation type="journal article" date="2016" name="Genome Announc.">
        <title>Draft Genome Sequence of the N2-Fixing Cyanobacterium Nostoc piscinale CENA21, Isolated from the Brazilian Amazon Floodplain.</title>
        <authorList>
            <person name="Leao T."/>
            <person name="Guimaraes P.I."/>
            <person name="de Melo A.G."/>
            <person name="Ramos R.T."/>
            <person name="Leao P.N."/>
            <person name="Silva A."/>
            <person name="Fiore M.F."/>
            <person name="Schneider M.P."/>
        </authorList>
    </citation>
    <scope>NUCLEOTIDE SEQUENCE [LARGE SCALE GENOMIC DNA]</scope>
    <source>
        <strain evidence="1 2">CENA21</strain>
    </source>
</reference>
<dbReference type="EMBL" id="CP012036">
    <property type="protein sequence ID" value="ALF55620.1"/>
    <property type="molecule type" value="Genomic_DNA"/>
</dbReference>
<dbReference type="PATRIC" id="fig|224013.5.peg.6398"/>
<sequence length="67" mass="8055">MTLEDLLHLLMVCTGEYLSQTYYQMLDMQLDDALYHALTWRNLKEKQNKVNSSKPYWAEGVEWQEIQ</sequence>
<keyword evidence="2" id="KW-1185">Reference proteome</keyword>
<evidence type="ECO:0000313" key="2">
    <source>
        <dbReference type="Proteomes" id="UP000062645"/>
    </source>
</evidence>
<evidence type="ECO:0000313" key="1">
    <source>
        <dbReference type="EMBL" id="ALF55620.1"/>
    </source>
</evidence>
<accession>A0A0M4T5P2</accession>
<organism evidence="1 2">
    <name type="scientific">Nostoc piscinale CENA21</name>
    <dbReference type="NCBI Taxonomy" id="224013"/>
    <lineage>
        <taxon>Bacteria</taxon>
        <taxon>Bacillati</taxon>
        <taxon>Cyanobacteriota</taxon>
        <taxon>Cyanophyceae</taxon>
        <taxon>Nostocales</taxon>
        <taxon>Nostocaceae</taxon>
        <taxon>Nostoc</taxon>
    </lineage>
</organism>
<reference evidence="2" key="1">
    <citation type="submission" date="2015-07" db="EMBL/GenBank/DDBJ databases">
        <title>Genome Of Nitrogen-Fixing Cyanobacterium Nostoc piscinale CENA21 From Solimoes/Amazon River Floodplain Sediments And Comparative Genomics To Uncover Biosynthetic Natural Products Potential.</title>
        <authorList>
            <person name="Leao T.F."/>
            <person name="Leao P.N."/>
            <person name="Guimaraes P.I."/>
            <person name="de Melo A.G.C."/>
            <person name="Ramos R.T.J."/>
            <person name="Silva A."/>
            <person name="Fiore M.F."/>
            <person name="Schneider M.P.C."/>
        </authorList>
    </citation>
    <scope>NUCLEOTIDE SEQUENCE [LARGE SCALE GENOMIC DNA]</scope>
    <source>
        <strain evidence="2">CENA21</strain>
    </source>
</reference>
<dbReference type="KEGG" id="npz:ACX27_26710"/>
<dbReference type="Proteomes" id="UP000062645">
    <property type="component" value="Chromosome"/>
</dbReference>
<gene>
    <name evidence="1" type="ORF">ACX27_26710</name>
</gene>
<dbReference type="AlphaFoldDB" id="A0A0M4T5P2"/>
<dbReference type="STRING" id="224013.ACX27_26710"/>
<proteinExistence type="predicted"/>
<protein>
    <submittedName>
        <fullName evidence="1">Uncharacterized protein</fullName>
    </submittedName>
</protein>
<name>A0A0M4T5P2_9NOSO</name>